<keyword evidence="6" id="KW-1185">Reference proteome</keyword>
<feature type="compositionally biased region" description="Polar residues" evidence="1">
    <location>
        <begin position="487"/>
        <end position="499"/>
    </location>
</feature>
<dbReference type="STRING" id="3218.A0A2K1K1P8"/>
<dbReference type="FunCoup" id="A0A2K1K1P8">
    <property type="interactions" value="19"/>
</dbReference>
<evidence type="ECO:0000256" key="1">
    <source>
        <dbReference type="SAM" id="MobiDB-lite"/>
    </source>
</evidence>
<feature type="region of interest" description="Disordered" evidence="1">
    <location>
        <begin position="461"/>
        <end position="499"/>
    </location>
</feature>
<dbReference type="PANTHER" id="PTHR47472">
    <property type="entry name" value="PROPIONYL-COA CARBOXYLASE"/>
    <property type="match status" value="1"/>
</dbReference>
<gene>
    <name evidence="5" type="primary">LOC112286611</name>
    <name evidence="4" type="ORF">PHYPA_012176</name>
</gene>
<reference evidence="4 6" key="1">
    <citation type="journal article" date="2008" name="Science">
        <title>The Physcomitrella genome reveals evolutionary insights into the conquest of land by plants.</title>
        <authorList>
            <person name="Rensing S."/>
            <person name="Lang D."/>
            <person name="Zimmer A."/>
            <person name="Terry A."/>
            <person name="Salamov A."/>
            <person name="Shapiro H."/>
            <person name="Nishiyama T."/>
            <person name="Perroud P.-F."/>
            <person name="Lindquist E."/>
            <person name="Kamisugi Y."/>
            <person name="Tanahashi T."/>
            <person name="Sakakibara K."/>
            <person name="Fujita T."/>
            <person name="Oishi K."/>
            <person name="Shin-I T."/>
            <person name="Kuroki Y."/>
            <person name="Toyoda A."/>
            <person name="Suzuki Y."/>
            <person name="Hashimoto A."/>
            <person name="Yamaguchi K."/>
            <person name="Sugano A."/>
            <person name="Kohara Y."/>
            <person name="Fujiyama A."/>
            <person name="Anterola A."/>
            <person name="Aoki S."/>
            <person name="Ashton N."/>
            <person name="Barbazuk W.B."/>
            <person name="Barker E."/>
            <person name="Bennetzen J."/>
            <person name="Bezanilla M."/>
            <person name="Blankenship R."/>
            <person name="Cho S.H."/>
            <person name="Dutcher S."/>
            <person name="Estelle M."/>
            <person name="Fawcett J.A."/>
            <person name="Gundlach H."/>
            <person name="Hanada K."/>
            <person name="Heyl A."/>
            <person name="Hicks K.A."/>
            <person name="Hugh J."/>
            <person name="Lohr M."/>
            <person name="Mayer K."/>
            <person name="Melkozernov A."/>
            <person name="Murata T."/>
            <person name="Nelson D."/>
            <person name="Pils B."/>
            <person name="Prigge M."/>
            <person name="Reiss B."/>
            <person name="Renner T."/>
            <person name="Rombauts S."/>
            <person name="Rushton P."/>
            <person name="Sanderfoot A."/>
            <person name="Schween G."/>
            <person name="Shiu S.-H."/>
            <person name="Stueber K."/>
            <person name="Theodoulou F.L."/>
            <person name="Tu H."/>
            <person name="Van de Peer Y."/>
            <person name="Verrier P.J."/>
            <person name="Waters E."/>
            <person name="Wood A."/>
            <person name="Yang L."/>
            <person name="Cove D."/>
            <person name="Cuming A."/>
            <person name="Hasebe M."/>
            <person name="Lucas S."/>
            <person name="Mishler D.B."/>
            <person name="Reski R."/>
            <person name="Grigoriev I."/>
            <person name="Quatrano R.S."/>
            <person name="Boore J.L."/>
        </authorList>
    </citation>
    <scope>NUCLEOTIDE SEQUENCE [LARGE SCALE GENOMIC DNA]</scope>
    <source>
        <strain evidence="5 6">cv. Gransden 2004</strain>
    </source>
</reference>
<reference evidence="4 6" key="2">
    <citation type="journal article" date="2018" name="Plant J.">
        <title>The Physcomitrella patens chromosome-scale assembly reveals moss genome structure and evolution.</title>
        <authorList>
            <person name="Lang D."/>
            <person name="Ullrich K.K."/>
            <person name="Murat F."/>
            <person name="Fuchs J."/>
            <person name="Jenkins J."/>
            <person name="Haas F.B."/>
            <person name="Piednoel M."/>
            <person name="Gundlach H."/>
            <person name="Van Bel M."/>
            <person name="Meyberg R."/>
            <person name="Vives C."/>
            <person name="Morata J."/>
            <person name="Symeonidi A."/>
            <person name="Hiss M."/>
            <person name="Muchero W."/>
            <person name="Kamisugi Y."/>
            <person name="Saleh O."/>
            <person name="Blanc G."/>
            <person name="Decker E.L."/>
            <person name="van Gessel N."/>
            <person name="Grimwood J."/>
            <person name="Hayes R.D."/>
            <person name="Graham S.W."/>
            <person name="Gunter L.E."/>
            <person name="McDaniel S.F."/>
            <person name="Hoernstein S.N.W."/>
            <person name="Larsson A."/>
            <person name="Li F.W."/>
            <person name="Perroud P.F."/>
            <person name="Phillips J."/>
            <person name="Ranjan P."/>
            <person name="Rokshar D.S."/>
            <person name="Rothfels C.J."/>
            <person name="Schneider L."/>
            <person name="Shu S."/>
            <person name="Stevenson D.W."/>
            <person name="Thummler F."/>
            <person name="Tillich M."/>
            <person name="Villarreal Aguilar J.C."/>
            <person name="Widiez T."/>
            <person name="Wong G.K."/>
            <person name="Wymore A."/>
            <person name="Zhang Y."/>
            <person name="Zimmer A.D."/>
            <person name="Quatrano R.S."/>
            <person name="Mayer K.F.X."/>
            <person name="Goodstein D."/>
            <person name="Casacuberta J.M."/>
            <person name="Vandepoele K."/>
            <person name="Reski R."/>
            <person name="Cuming A.C."/>
            <person name="Tuskan G.A."/>
            <person name="Maumus F."/>
            <person name="Salse J."/>
            <person name="Schmutz J."/>
            <person name="Rensing S.A."/>
        </authorList>
    </citation>
    <scope>NUCLEOTIDE SEQUENCE [LARGE SCALE GENOMIC DNA]</scope>
    <source>
        <strain evidence="5 6">cv. Gransden 2004</strain>
    </source>
</reference>
<sequence length="726" mass="78959">MDLGSAHEAEFGKKSWRRRDVVRIGCGAGFAGDRPNAALRLLQQVPDMHYLVLECLAERTLSTRYEAFVAGGKGYDPRISEWMRLLLPETAKRGVCLITNMGAVDPLGAQEEVLKLAAELGHSITVAVAYEVLDTHSVNSEPTYFEDEVGGCSTYLGAAPLVQALETSKPDVLITSRVADASLFLAPMIYELGWKWEDWECLAQGTLAGHLLECGCQLTGGYFMHPADPQRSFSLGQLLQTSLPYADVAWDGAVTLGKIESSGGELSIATCTQQLLYEIGDPAGYITPDVVVNFSHVSFEPLSADRIIAKGAQPAAQSAPKELLRLVPKHCGWKGWGEVSYGGRSCVERAAAADYLVRAWLEETYSGVSSCILSYHVGLDSLQIFPPGVPTSGRPVMNEVRLRMDGLFESQKQASKFIQEFEALYTNGPAGGGGIRTGLNHEILLHKSLISREQVQWKTSACHTDPRSSNLPSSSKTPSKLPGVSATGRSSCPHQLQASPAPSAVKLPLYQVAHGRTGDKGNQLNVSIIPHCRADVARLQRIITPSWVVLAMKHLLVNHSGTSVDFVKAPMSNNLQENEDVTRLLLLMESLVEVYEVPGVAALNVVVKDVLDGGVTCSRRLDRHENSCMAFDAAPFRCIHGTILQHRVFIEVRNIVRNRLNGFNNVGWHGCYQGVWHPFAATKRAALLAKSGTAFDLVALHVWPHACLVLDAVQEPVGLARAVSRC</sequence>
<accession>A0A2K1K1P8</accession>
<feature type="domain" description="Acyclic terpene utilisation N-terminal" evidence="2">
    <location>
        <begin position="22"/>
        <end position="458"/>
    </location>
</feature>
<feature type="compositionally biased region" description="Low complexity" evidence="1">
    <location>
        <begin position="467"/>
        <end position="482"/>
    </location>
</feature>
<protein>
    <submittedName>
        <fullName evidence="4 5">Uncharacterized protein</fullName>
    </submittedName>
</protein>
<evidence type="ECO:0000313" key="6">
    <source>
        <dbReference type="Proteomes" id="UP000006727"/>
    </source>
</evidence>
<evidence type="ECO:0000313" key="4">
    <source>
        <dbReference type="EMBL" id="PNR47703.1"/>
    </source>
</evidence>
<dbReference type="OMA" id="ITRDWVK"/>
<dbReference type="Proteomes" id="UP000006727">
    <property type="component" value="Chromosome 9"/>
</dbReference>
<evidence type="ECO:0000259" key="3">
    <source>
        <dbReference type="Pfam" id="PF23544"/>
    </source>
</evidence>
<evidence type="ECO:0000313" key="5">
    <source>
        <dbReference type="EnsemblPlants" id="Pp3c9_2540V3.1"/>
    </source>
</evidence>
<dbReference type="AlphaFoldDB" id="A0A2K1K1P8"/>
<dbReference type="Pfam" id="PF07287">
    <property type="entry name" value="AtuA"/>
    <property type="match status" value="1"/>
</dbReference>
<proteinExistence type="predicted"/>
<organism evidence="4">
    <name type="scientific">Physcomitrium patens</name>
    <name type="common">Spreading-leaved earth moss</name>
    <name type="synonym">Physcomitrella patens</name>
    <dbReference type="NCBI Taxonomy" id="3218"/>
    <lineage>
        <taxon>Eukaryota</taxon>
        <taxon>Viridiplantae</taxon>
        <taxon>Streptophyta</taxon>
        <taxon>Embryophyta</taxon>
        <taxon>Bryophyta</taxon>
        <taxon>Bryophytina</taxon>
        <taxon>Bryopsida</taxon>
        <taxon>Funariidae</taxon>
        <taxon>Funariales</taxon>
        <taxon>Funariaceae</taxon>
        <taxon>Physcomitrium</taxon>
    </lineage>
</organism>
<dbReference type="EnsemblPlants" id="Pp3c9_2540V3.1">
    <property type="protein sequence ID" value="Pp3c9_2540V3.1"/>
    <property type="gene ID" value="Pp3c9_2540"/>
</dbReference>
<dbReference type="GeneID" id="112286611"/>
<dbReference type="PANTHER" id="PTHR47472:SF1">
    <property type="entry name" value="DUF1446-DOMAIN-CONTAINING PROTEIN"/>
    <property type="match status" value="1"/>
</dbReference>
<dbReference type="EMBL" id="ABEU02000009">
    <property type="protein sequence ID" value="PNR47703.1"/>
    <property type="molecule type" value="Genomic_DNA"/>
</dbReference>
<dbReference type="Pfam" id="PF23544">
    <property type="entry name" value="AtuA_ferredoxin"/>
    <property type="match status" value="1"/>
</dbReference>
<dbReference type="InterPro" id="IPR056362">
    <property type="entry name" value="AtuA-like_ferredoxin_dom"/>
</dbReference>
<feature type="domain" description="AtuA-like ferredoxin-fold" evidence="3">
    <location>
        <begin position="508"/>
        <end position="627"/>
    </location>
</feature>
<dbReference type="PaxDb" id="3218-PP1S90_243V6.1"/>
<dbReference type="InterPro" id="IPR010839">
    <property type="entry name" value="AtuA_N"/>
</dbReference>
<dbReference type="Gramene" id="Pp3c9_2540V3.1">
    <property type="protein sequence ID" value="Pp3c9_2540V3.1"/>
    <property type="gene ID" value="Pp3c9_2540"/>
</dbReference>
<dbReference type="RefSeq" id="XP_024384409.1">
    <property type="nucleotide sequence ID" value="XM_024528641.2"/>
</dbReference>
<evidence type="ECO:0000259" key="2">
    <source>
        <dbReference type="Pfam" id="PF07287"/>
    </source>
</evidence>
<reference evidence="5" key="3">
    <citation type="submission" date="2020-12" db="UniProtKB">
        <authorList>
            <consortium name="EnsemblPlants"/>
        </authorList>
    </citation>
    <scope>IDENTIFICATION</scope>
</reference>
<name>A0A2K1K1P8_PHYPA</name>